<dbReference type="RefSeq" id="WP_085228829.1">
    <property type="nucleotide sequence ID" value="NZ_BSQD01000007.1"/>
</dbReference>
<feature type="domain" description="UDP-glucose/GDP-mannose dehydrogenase C-terminal" evidence="12">
    <location>
        <begin position="324"/>
        <end position="436"/>
    </location>
</feature>
<dbReference type="GO" id="GO:0000271">
    <property type="term" value="P:polysaccharide biosynthetic process"/>
    <property type="evidence" value="ECO:0007669"/>
    <property type="project" value="InterPro"/>
</dbReference>
<feature type="active site" description="Nucleophile" evidence="9">
    <location>
        <position position="270"/>
    </location>
</feature>
<evidence type="ECO:0000256" key="6">
    <source>
        <dbReference type="ARBA" id="ARBA00023027"/>
    </source>
</evidence>
<name>A0A1X7FNX1_TRICW</name>
<feature type="binding site" evidence="10">
    <location>
        <position position="331"/>
    </location>
    <ligand>
        <name>substrate</name>
    </ligand>
</feature>
<dbReference type="InterPro" id="IPR014027">
    <property type="entry name" value="UDP-Glc/GDP-Man_DH_C"/>
</dbReference>
<dbReference type="Pfam" id="PF03721">
    <property type="entry name" value="UDPG_MGDP_dh_N"/>
    <property type="match status" value="1"/>
</dbReference>
<dbReference type="SUPFAM" id="SSF52413">
    <property type="entry name" value="UDP-glucose/GDP-mannose dehydrogenase C-terminal domain"/>
    <property type="match status" value="1"/>
</dbReference>
<dbReference type="InterPro" id="IPR008927">
    <property type="entry name" value="6-PGluconate_DH-like_C_sf"/>
</dbReference>
<dbReference type="EC" id="1.1.1.22" evidence="3 8"/>
<feature type="binding site" evidence="10">
    <location>
        <begin position="259"/>
        <end position="263"/>
    </location>
    <ligand>
        <name>substrate</name>
    </ligand>
</feature>
<dbReference type="Pfam" id="PF00984">
    <property type="entry name" value="UDPG_MGDP_dh"/>
    <property type="match status" value="1"/>
</dbReference>
<dbReference type="EMBL" id="FXAH01000010">
    <property type="protein sequence ID" value="SMF55901.1"/>
    <property type="molecule type" value="Genomic_DNA"/>
</dbReference>
<dbReference type="NCBIfam" id="TIGR03026">
    <property type="entry name" value="NDP-sugDHase"/>
    <property type="match status" value="1"/>
</dbReference>
<dbReference type="OrthoDB" id="9803238at2"/>
<feature type="binding site" evidence="11">
    <location>
        <position position="35"/>
    </location>
    <ligand>
        <name>NAD(+)</name>
        <dbReference type="ChEBI" id="CHEBI:57540"/>
    </ligand>
</feature>
<evidence type="ECO:0000256" key="11">
    <source>
        <dbReference type="PIRSR" id="PIRSR500134-3"/>
    </source>
</evidence>
<evidence type="ECO:0000259" key="12">
    <source>
        <dbReference type="SMART" id="SM00984"/>
    </source>
</evidence>
<dbReference type="PIRSF" id="PIRSF000124">
    <property type="entry name" value="UDPglc_GDPman_dh"/>
    <property type="match status" value="1"/>
</dbReference>
<dbReference type="GO" id="GO:0051287">
    <property type="term" value="F:NAD binding"/>
    <property type="evidence" value="ECO:0007669"/>
    <property type="project" value="InterPro"/>
</dbReference>
<evidence type="ECO:0000256" key="2">
    <source>
        <dbReference type="ARBA" id="ARBA00006601"/>
    </source>
</evidence>
<evidence type="ECO:0000256" key="8">
    <source>
        <dbReference type="PIRNR" id="PIRNR000124"/>
    </source>
</evidence>
<dbReference type="SUPFAM" id="SSF48179">
    <property type="entry name" value="6-phosphogluconate dehydrogenase C-terminal domain-like"/>
    <property type="match status" value="1"/>
</dbReference>
<feature type="binding site" evidence="11">
    <location>
        <position position="273"/>
    </location>
    <ligand>
        <name>NAD(+)</name>
        <dbReference type="ChEBI" id="CHEBI:57540"/>
    </ligand>
</feature>
<dbReference type="GO" id="GO:0006065">
    <property type="term" value="P:UDP-glucuronate biosynthetic process"/>
    <property type="evidence" value="ECO:0007669"/>
    <property type="project" value="UniProtKB-UniPathway"/>
</dbReference>
<dbReference type="STRING" id="28094.SAMN06295900_11097"/>
<evidence type="ECO:0000256" key="4">
    <source>
        <dbReference type="ARBA" id="ARBA00015132"/>
    </source>
</evidence>
<feature type="binding site" evidence="10">
    <location>
        <begin position="155"/>
        <end position="158"/>
    </location>
    <ligand>
        <name>substrate</name>
    </ligand>
</feature>
<dbReference type="InterPro" id="IPR017476">
    <property type="entry name" value="UDP-Glc/GDP-Man"/>
</dbReference>
<sequence>MNVTIIGCGYVGLVTGACLADIGNDVCCFDVDHNRIATLESGGMPIHEPGLREIVARNRAAGRLSFVTDVKPAIEHGDVIFIAVGTPSGEDGSADLQYVLAAAGEIGRHMRGFTVVVDKSTVPVGTAERVREAISAQLKLRGDDSLFSVVSNPEFLKEGAAIEDFTRPDRIVIGCDDDMPGERAKETMKRLYAPFNRNHERTMYMDVRSAEFTKYAANAMLATRISFMNELANLAERVGADIDAVRRGIGSDPRIGYHFLYAGCGYGGSCFPKDVQALIRTADENGQSMQILHSVSTVNAAQKQMLANKIVARFGEDLSGHTFGVWGLAFKPETDDMREAPSRVLIAALLARGARVVAYDPVAVEEAKKAFAADLRDDAEALARLLLVDDQMSVAHNADALVLLTEWKAFKSPDFDALKRLLKQPVVFDGRNLYEPLAMAEAGIEYHSIGRPGGAALAKRSKRPGGPVAAYPA</sequence>
<evidence type="ECO:0000256" key="5">
    <source>
        <dbReference type="ARBA" id="ARBA00023002"/>
    </source>
</evidence>
<evidence type="ECO:0000256" key="9">
    <source>
        <dbReference type="PIRSR" id="PIRSR500134-1"/>
    </source>
</evidence>
<gene>
    <name evidence="13" type="ORF">SAMN06295900_11097</name>
</gene>
<feature type="binding site" evidence="10">
    <location>
        <position position="214"/>
    </location>
    <ligand>
        <name>substrate</name>
    </ligand>
</feature>
<keyword evidence="6 8" id="KW-0520">NAD</keyword>
<feature type="binding site" evidence="11">
    <location>
        <position position="30"/>
    </location>
    <ligand>
        <name>NAD(+)</name>
        <dbReference type="ChEBI" id="CHEBI:57540"/>
    </ligand>
</feature>
<dbReference type="Pfam" id="PF03720">
    <property type="entry name" value="UDPG_MGDP_dh_C"/>
    <property type="match status" value="1"/>
</dbReference>
<dbReference type="InterPro" id="IPR036291">
    <property type="entry name" value="NAD(P)-bd_dom_sf"/>
</dbReference>
<dbReference type="SMART" id="SM00984">
    <property type="entry name" value="UDPG_MGDP_dh_C"/>
    <property type="match status" value="1"/>
</dbReference>
<evidence type="ECO:0000256" key="1">
    <source>
        <dbReference type="ARBA" id="ARBA00004701"/>
    </source>
</evidence>
<evidence type="ECO:0000313" key="14">
    <source>
        <dbReference type="Proteomes" id="UP000192911"/>
    </source>
</evidence>
<dbReference type="GeneID" id="95553415"/>
<comment type="pathway">
    <text evidence="1">Nucleotide-sugar biosynthesis; UDP-alpha-D-glucuronate biosynthesis; UDP-alpha-D-glucuronate from UDP-alpha-D-glucose: step 1/1.</text>
</comment>
<protein>
    <recommendedName>
        <fullName evidence="4 8">UDP-glucose 6-dehydrogenase</fullName>
        <ecNumber evidence="3 8">1.1.1.22</ecNumber>
    </recommendedName>
</protein>
<feature type="binding site" evidence="11">
    <location>
        <position position="338"/>
    </location>
    <ligand>
        <name>NAD(+)</name>
        <dbReference type="ChEBI" id="CHEBI:57540"/>
    </ligand>
</feature>
<dbReference type="InterPro" id="IPR028357">
    <property type="entry name" value="UDPglc_DH_bac"/>
</dbReference>
<dbReference type="InterPro" id="IPR001732">
    <property type="entry name" value="UDP-Glc/GDP-Man_DH_N"/>
</dbReference>
<keyword evidence="14" id="KW-1185">Reference proteome</keyword>
<reference evidence="14" key="1">
    <citation type="submission" date="2017-04" db="EMBL/GenBank/DDBJ databases">
        <authorList>
            <person name="Varghese N."/>
            <person name="Submissions S."/>
        </authorList>
    </citation>
    <scope>NUCLEOTIDE SEQUENCE [LARGE SCALE GENOMIC DNA]</scope>
    <source>
        <strain evidence="14">Ballard 720</strain>
    </source>
</reference>
<dbReference type="PIRSF" id="PIRSF500134">
    <property type="entry name" value="UDPglc_DH_bac"/>
    <property type="match status" value="1"/>
</dbReference>
<feature type="binding site" evidence="11">
    <location>
        <position position="158"/>
    </location>
    <ligand>
        <name>NAD(+)</name>
        <dbReference type="ChEBI" id="CHEBI:57540"/>
    </ligand>
</feature>
<comment type="catalytic activity">
    <reaction evidence="7 8">
        <text>UDP-alpha-D-glucose + 2 NAD(+) + H2O = UDP-alpha-D-glucuronate + 2 NADH + 3 H(+)</text>
        <dbReference type="Rhea" id="RHEA:23596"/>
        <dbReference type="ChEBI" id="CHEBI:15377"/>
        <dbReference type="ChEBI" id="CHEBI:15378"/>
        <dbReference type="ChEBI" id="CHEBI:57540"/>
        <dbReference type="ChEBI" id="CHEBI:57945"/>
        <dbReference type="ChEBI" id="CHEBI:58052"/>
        <dbReference type="ChEBI" id="CHEBI:58885"/>
        <dbReference type="EC" id="1.1.1.22"/>
    </reaction>
</comment>
<evidence type="ECO:0000313" key="13">
    <source>
        <dbReference type="EMBL" id="SMF55901.1"/>
    </source>
</evidence>
<accession>A0A1X7FNX1</accession>
<feature type="binding site" evidence="11">
    <location>
        <position position="86"/>
    </location>
    <ligand>
        <name>NAD(+)</name>
        <dbReference type="ChEBI" id="CHEBI:57540"/>
    </ligand>
</feature>
<comment type="similarity">
    <text evidence="2 8">Belongs to the UDP-glucose/GDP-mannose dehydrogenase family.</text>
</comment>
<dbReference type="GO" id="GO:0003979">
    <property type="term" value="F:UDP-glucose 6-dehydrogenase activity"/>
    <property type="evidence" value="ECO:0007669"/>
    <property type="project" value="UniProtKB-EC"/>
</dbReference>
<dbReference type="SUPFAM" id="SSF51735">
    <property type="entry name" value="NAD(P)-binding Rossmann-fold domains"/>
    <property type="match status" value="1"/>
</dbReference>
<dbReference type="PANTHER" id="PTHR43750">
    <property type="entry name" value="UDP-GLUCOSE 6-DEHYDROGENASE TUAD"/>
    <property type="match status" value="1"/>
</dbReference>
<dbReference type="UniPathway" id="UPA00038">
    <property type="reaction ID" value="UER00491"/>
</dbReference>
<dbReference type="InterPro" id="IPR036220">
    <property type="entry name" value="UDP-Glc/GDP-Man_DH_C_sf"/>
</dbReference>
<evidence type="ECO:0000256" key="7">
    <source>
        <dbReference type="ARBA" id="ARBA00047473"/>
    </source>
</evidence>
<dbReference type="Gene3D" id="1.20.5.100">
    <property type="entry name" value="Cytochrome c1, transmembrane anchor, C-terminal"/>
    <property type="match status" value="1"/>
</dbReference>
<evidence type="ECO:0000256" key="10">
    <source>
        <dbReference type="PIRSR" id="PIRSR500134-2"/>
    </source>
</evidence>
<keyword evidence="5 8" id="KW-0560">Oxidoreductase</keyword>
<proteinExistence type="inferred from homology"/>
<organism evidence="13 14">
    <name type="scientific">Trinickia caryophylli</name>
    <name type="common">Paraburkholderia caryophylli</name>
    <dbReference type="NCBI Taxonomy" id="28094"/>
    <lineage>
        <taxon>Bacteria</taxon>
        <taxon>Pseudomonadati</taxon>
        <taxon>Pseudomonadota</taxon>
        <taxon>Betaproteobacteria</taxon>
        <taxon>Burkholderiales</taxon>
        <taxon>Burkholderiaceae</taxon>
        <taxon>Trinickia</taxon>
    </lineage>
</organism>
<dbReference type="AlphaFoldDB" id="A0A1X7FNX1"/>
<evidence type="ECO:0000256" key="3">
    <source>
        <dbReference type="ARBA" id="ARBA00012954"/>
    </source>
</evidence>
<dbReference type="InterPro" id="IPR014026">
    <property type="entry name" value="UDP-Glc/GDP-Man_DH_dimer"/>
</dbReference>
<feature type="binding site" evidence="11">
    <location>
        <position position="121"/>
    </location>
    <ligand>
        <name>NAD(+)</name>
        <dbReference type="ChEBI" id="CHEBI:57540"/>
    </ligand>
</feature>
<dbReference type="Gene3D" id="3.40.50.720">
    <property type="entry name" value="NAD(P)-binding Rossmann-like Domain"/>
    <property type="match status" value="2"/>
</dbReference>
<feature type="binding site" evidence="10">
    <location>
        <position position="267"/>
    </location>
    <ligand>
        <name>substrate</name>
    </ligand>
</feature>
<dbReference type="PANTHER" id="PTHR43750:SF3">
    <property type="entry name" value="UDP-GLUCOSE 6-DEHYDROGENASE TUAD"/>
    <property type="match status" value="1"/>
</dbReference>
<dbReference type="Proteomes" id="UP000192911">
    <property type="component" value="Unassembled WGS sequence"/>
</dbReference>